<dbReference type="EMBL" id="JBAHYK010006036">
    <property type="protein sequence ID" value="KAL0562367.1"/>
    <property type="molecule type" value="Genomic_DNA"/>
</dbReference>
<keyword evidence="3" id="KW-1185">Reference proteome</keyword>
<comment type="caution">
    <text evidence="2">The sequence shown here is derived from an EMBL/GenBank/DDBJ whole genome shotgun (WGS) entry which is preliminary data.</text>
</comment>
<evidence type="ECO:0000256" key="1">
    <source>
        <dbReference type="SAM" id="MobiDB-lite"/>
    </source>
</evidence>
<accession>A0ABR3EHL4</accession>
<dbReference type="Proteomes" id="UP001465976">
    <property type="component" value="Unassembled WGS sequence"/>
</dbReference>
<evidence type="ECO:0000313" key="3">
    <source>
        <dbReference type="Proteomes" id="UP001465976"/>
    </source>
</evidence>
<sequence>MFALQHAGFFDAQHDKVKLHYLWKEEERELRRRRFEEQVAFDATYYDNRWSFCLLEHKQEQRWKKEGEDRDPKKRKVDD</sequence>
<organism evidence="2 3">
    <name type="scientific">Marasmius crinis-equi</name>
    <dbReference type="NCBI Taxonomy" id="585013"/>
    <lineage>
        <taxon>Eukaryota</taxon>
        <taxon>Fungi</taxon>
        <taxon>Dikarya</taxon>
        <taxon>Basidiomycota</taxon>
        <taxon>Agaricomycotina</taxon>
        <taxon>Agaricomycetes</taxon>
        <taxon>Agaricomycetidae</taxon>
        <taxon>Agaricales</taxon>
        <taxon>Marasmiineae</taxon>
        <taxon>Marasmiaceae</taxon>
        <taxon>Marasmius</taxon>
    </lineage>
</organism>
<feature type="non-terminal residue" evidence="2">
    <location>
        <position position="79"/>
    </location>
</feature>
<feature type="region of interest" description="Disordered" evidence="1">
    <location>
        <begin position="60"/>
        <end position="79"/>
    </location>
</feature>
<proteinExistence type="predicted"/>
<gene>
    <name evidence="2" type="ORF">V5O48_019720</name>
</gene>
<protein>
    <submittedName>
        <fullName evidence="2">Uncharacterized protein</fullName>
    </submittedName>
</protein>
<name>A0ABR3EHL4_9AGAR</name>
<reference evidence="2 3" key="1">
    <citation type="submission" date="2024-02" db="EMBL/GenBank/DDBJ databases">
        <title>A draft genome for the cacao thread blight pathogen Marasmius crinis-equi.</title>
        <authorList>
            <person name="Cohen S.P."/>
            <person name="Baruah I.K."/>
            <person name="Amoako-Attah I."/>
            <person name="Bukari Y."/>
            <person name="Meinhardt L.W."/>
            <person name="Bailey B.A."/>
        </authorList>
    </citation>
    <scope>NUCLEOTIDE SEQUENCE [LARGE SCALE GENOMIC DNA]</scope>
    <source>
        <strain evidence="2 3">GH-76</strain>
    </source>
</reference>
<evidence type="ECO:0000313" key="2">
    <source>
        <dbReference type="EMBL" id="KAL0562367.1"/>
    </source>
</evidence>